<name>A0A644YQJ8_9ZZZZ</name>
<accession>A0A644YQJ8</accession>
<organism evidence="1">
    <name type="scientific">bioreactor metagenome</name>
    <dbReference type="NCBI Taxonomy" id="1076179"/>
    <lineage>
        <taxon>unclassified sequences</taxon>
        <taxon>metagenomes</taxon>
        <taxon>ecological metagenomes</taxon>
    </lineage>
</organism>
<dbReference type="EMBL" id="VSSQ01005885">
    <property type="protein sequence ID" value="MPM30776.1"/>
    <property type="molecule type" value="Genomic_DNA"/>
</dbReference>
<evidence type="ECO:0000313" key="1">
    <source>
        <dbReference type="EMBL" id="MPM30776.1"/>
    </source>
</evidence>
<sequence length="68" mass="7857">MQVVELFDDTRNIANPVAVAVHERARVYLVDHRFLPPNPAVAGRRHFRSFFLIEQVDHGVDHLIRALN</sequence>
<gene>
    <name evidence="1" type="ORF">SDC9_77326</name>
</gene>
<proteinExistence type="predicted"/>
<protein>
    <submittedName>
        <fullName evidence="1">Uncharacterized protein</fullName>
    </submittedName>
</protein>
<reference evidence="1" key="1">
    <citation type="submission" date="2019-08" db="EMBL/GenBank/DDBJ databases">
        <authorList>
            <person name="Kucharzyk K."/>
            <person name="Murdoch R.W."/>
            <person name="Higgins S."/>
            <person name="Loffler F."/>
        </authorList>
    </citation>
    <scope>NUCLEOTIDE SEQUENCE</scope>
</reference>
<dbReference type="AlphaFoldDB" id="A0A644YQJ8"/>
<comment type="caution">
    <text evidence="1">The sequence shown here is derived from an EMBL/GenBank/DDBJ whole genome shotgun (WGS) entry which is preliminary data.</text>
</comment>